<dbReference type="InterPro" id="IPR001633">
    <property type="entry name" value="EAL_dom"/>
</dbReference>
<dbReference type="PANTHER" id="PTHR33121">
    <property type="entry name" value="CYCLIC DI-GMP PHOSPHODIESTERASE PDEF"/>
    <property type="match status" value="1"/>
</dbReference>
<evidence type="ECO:0000313" key="3">
    <source>
        <dbReference type="Proteomes" id="UP000215137"/>
    </source>
</evidence>
<proteinExistence type="predicted"/>
<evidence type="ECO:0000313" key="2">
    <source>
        <dbReference type="EMBL" id="ASV66124.1"/>
    </source>
</evidence>
<dbReference type="CDD" id="cd01948">
    <property type="entry name" value="EAL"/>
    <property type="match status" value="1"/>
</dbReference>
<dbReference type="KEGG" id="bko:CKF48_01530"/>
<dbReference type="Gene3D" id="3.30.450.20">
    <property type="entry name" value="PAS domain"/>
    <property type="match status" value="1"/>
</dbReference>
<protein>
    <submittedName>
        <fullName evidence="2">Diguanylate phosphodiesterase</fullName>
    </submittedName>
</protein>
<dbReference type="Gene3D" id="3.20.20.450">
    <property type="entry name" value="EAL domain"/>
    <property type="match status" value="1"/>
</dbReference>
<dbReference type="PROSITE" id="PS50883">
    <property type="entry name" value="EAL"/>
    <property type="match status" value="1"/>
</dbReference>
<organism evidence="2 3">
    <name type="scientific">Cytobacillus kochii</name>
    <dbReference type="NCBI Taxonomy" id="859143"/>
    <lineage>
        <taxon>Bacteria</taxon>
        <taxon>Bacillati</taxon>
        <taxon>Bacillota</taxon>
        <taxon>Bacilli</taxon>
        <taxon>Bacillales</taxon>
        <taxon>Bacillaceae</taxon>
        <taxon>Cytobacillus</taxon>
    </lineage>
</organism>
<dbReference type="AlphaFoldDB" id="A0A248TD78"/>
<evidence type="ECO:0000259" key="1">
    <source>
        <dbReference type="PROSITE" id="PS50883"/>
    </source>
</evidence>
<reference evidence="2 3" key="1">
    <citation type="submission" date="2017-08" db="EMBL/GenBank/DDBJ databases">
        <title>Complete Genome Sequence of Bacillus kochii Oregon-R-modENCODE STRAIN BDGP4, isolated from Drosophila melanogaster gut.</title>
        <authorList>
            <person name="Wan K.H."/>
            <person name="Yu C."/>
            <person name="Park S."/>
            <person name="Hammonds A.S."/>
            <person name="Booth B.W."/>
            <person name="Celniker S.E."/>
        </authorList>
    </citation>
    <scope>NUCLEOTIDE SEQUENCE [LARGE SCALE GENOMIC DNA]</scope>
    <source>
        <strain evidence="2 3">BDGP4</strain>
    </source>
</reference>
<dbReference type="Proteomes" id="UP000215137">
    <property type="component" value="Chromosome"/>
</dbReference>
<dbReference type="Pfam" id="PF10388">
    <property type="entry name" value="YkuI_C"/>
    <property type="match status" value="1"/>
</dbReference>
<dbReference type="InterPro" id="IPR029151">
    <property type="entry name" value="Sensor-like_sf"/>
</dbReference>
<dbReference type="InterPro" id="IPR035919">
    <property type="entry name" value="EAL_sf"/>
</dbReference>
<dbReference type="PANTHER" id="PTHR33121:SF82">
    <property type="entry name" value="SIGNAL TRANSDUCTION PROTEIN CONTAINING A EAL DOMAIN"/>
    <property type="match status" value="1"/>
</dbReference>
<dbReference type="SUPFAM" id="SSF141868">
    <property type="entry name" value="EAL domain-like"/>
    <property type="match status" value="1"/>
</dbReference>
<dbReference type="InterPro" id="IPR018842">
    <property type="entry name" value="YkuI_C"/>
</dbReference>
<feature type="domain" description="EAL" evidence="1">
    <location>
        <begin position="1"/>
        <end position="250"/>
    </location>
</feature>
<dbReference type="GO" id="GO:0071111">
    <property type="term" value="F:cyclic-guanylate-specific phosphodiesterase activity"/>
    <property type="evidence" value="ECO:0007669"/>
    <property type="project" value="InterPro"/>
</dbReference>
<sequence length="405" mass="48025">MEPLEILQDSKHIMPYFFPIFSADEHRIIGYEVIGKFITENSEIDLKSFLADDSIPEEYRNKVDDILLEKALEHAIQMKDDVMIYINRNVDLLLNQDSEHLLNILKQYEDQGIALDRIVISMTKRTPIDDDFDYLDHFISYYRTYGIKIAIDNLGEANNNLEQIGKLAPNILRIDLKALRSSSNNHHYQEILYSLSMLARKIGATLLFENIDMDFQLQFAWRNGGRYYQGDYLHKAGSVFVDRDILKEKLKEKCHQFITYEKKKLHSLHTITEKFNETMTEYLQKNHVYESYVPFLTKLATKLDHVAFRLYICNEDGFQQTPNIFKKNKNWIQQDEYLHKNWSWRPYFLEHIMRMKSNKKGLLSDLYTDIETGETIRTFSFPLTATEYLFADLSYDFLYERDGLL</sequence>
<dbReference type="InterPro" id="IPR050706">
    <property type="entry name" value="Cyclic-di-GMP_PDE-like"/>
</dbReference>
<name>A0A248TD78_9BACI</name>
<dbReference type="SMART" id="SM00052">
    <property type="entry name" value="EAL"/>
    <property type="match status" value="1"/>
</dbReference>
<dbReference type="Pfam" id="PF00563">
    <property type="entry name" value="EAL"/>
    <property type="match status" value="1"/>
</dbReference>
<dbReference type="EMBL" id="CP022983">
    <property type="protein sequence ID" value="ASV66124.1"/>
    <property type="molecule type" value="Genomic_DNA"/>
</dbReference>
<gene>
    <name evidence="2" type="ORF">CKF48_01530</name>
</gene>
<accession>A0A248TD78</accession>
<dbReference type="OrthoDB" id="1673646at2"/>
<dbReference type="Gene3D" id="1.20.5.170">
    <property type="match status" value="1"/>
</dbReference>
<keyword evidence="3" id="KW-1185">Reference proteome</keyword>
<dbReference type="SUPFAM" id="SSF103190">
    <property type="entry name" value="Sensory domain-like"/>
    <property type="match status" value="1"/>
</dbReference>